<dbReference type="eggNOG" id="COG2832">
    <property type="taxonomic scope" value="Bacteria"/>
</dbReference>
<dbReference type="PANTHER" id="PTHR35813:SF1">
    <property type="entry name" value="INNER MEMBRANE PROTEIN YBAN"/>
    <property type="match status" value="1"/>
</dbReference>
<keyword evidence="1" id="KW-0812">Transmembrane</keyword>
<feature type="transmembrane region" description="Helical" evidence="1">
    <location>
        <begin position="69"/>
        <end position="100"/>
    </location>
</feature>
<evidence type="ECO:0000313" key="3">
    <source>
        <dbReference type="Proteomes" id="UP000004358"/>
    </source>
</evidence>
<accession>A3ZLE4</accession>
<feature type="transmembrane region" description="Helical" evidence="1">
    <location>
        <begin position="163"/>
        <end position="181"/>
    </location>
</feature>
<dbReference type="AlphaFoldDB" id="A3ZLE4"/>
<evidence type="ECO:0000256" key="1">
    <source>
        <dbReference type="SAM" id="Phobius"/>
    </source>
</evidence>
<organism evidence="2 3">
    <name type="scientific">Blastopirellula marina DSM 3645</name>
    <dbReference type="NCBI Taxonomy" id="314230"/>
    <lineage>
        <taxon>Bacteria</taxon>
        <taxon>Pseudomonadati</taxon>
        <taxon>Planctomycetota</taxon>
        <taxon>Planctomycetia</taxon>
        <taxon>Pirellulales</taxon>
        <taxon>Pirellulaceae</taxon>
        <taxon>Blastopirellula</taxon>
    </lineage>
</organism>
<evidence type="ECO:0008006" key="4">
    <source>
        <dbReference type="Google" id="ProtNLM"/>
    </source>
</evidence>
<protein>
    <recommendedName>
        <fullName evidence="4">DUF454 domain-containing protein</fullName>
    </recommendedName>
</protein>
<dbReference type="Pfam" id="PF04304">
    <property type="entry name" value="DUF454"/>
    <property type="match status" value="1"/>
</dbReference>
<sequence>MDDSQIMPLSELLTYIGNRRRSIRAASTLRGLGMDTIKTTTKRRLRVHGSSPAVVKESPVVAAVGLRRLLFIAGAFFFLAIGVLGAILPVLPCTPFLLLASYFAARSSPRLNAAILRNRLIGPILRDWNEHRGVRRNVKIKAMLLVGICVTLTMMLMQPSPVVMAAIASLSTIGIVVVAKLPEVKAK</sequence>
<keyword evidence="1" id="KW-0472">Membrane</keyword>
<dbReference type="STRING" id="314230.DSM3645_09267"/>
<gene>
    <name evidence="2" type="ORF">DSM3645_09267</name>
</gene>
<reference evidence="2 3" key="1">
    <citation type="submission" date="2006-02" db="EMBL/GenBank/DDBJ databases">
        <authorList>
            <person name="Amann R."/>
            <person name="Ferriera S."/>
            <person name="Johnson J."/>
            <person name="Kravitz S."/>
            <person name="Halpern A."/>
            <person name="Remington K."/>
            <person name="Beeson K."/>
            <person name="Tran B."/>
            <person name="Rogers Y.-H."/>
            <person name="Friedman R."/>
            <person name="Venter J.C."/>
        </authorList>
    </citation>
    <scope>NUCLEOTIDE SEQUENCE [LARGE SCALE GENOMIC DNA]</scope>
    <source>
        <strain evidence="2 3">DSM 3645</strain>
    </source>
</reference>
<dbReference type="GO" id="GO:0005886">
    <property type="term" value="C:plasma membrane"/>
    <property type="evidence" value="ECO:0007669"/>
    <property type="project" value="TreeGrafter"/>
</dbReference>
<dbReference type="Proteomes" id="UP000004358">
    <property type="component" value="Unassembled WGS sequence"/>
</dbReference>
<keyword evidence="1" id="KW-1133">Transmembrane helix</keyword>
<dbReference type="EMBL" id="AANZ01000001">
    <property type="protein sequence ID" value="EAQ82577.1"/>
    <property type="molecule type" value="Genomic_DNA"/>
</dbReference>
<proteinExistence type="predicted"/>
<dbReference type="InterPro" id="IPR007401">
    <property type="entry name" value="DUF454"/>
</dbReference>
<dbReference type="OrthoDB" id="275781at2"/>
<comment type="caution">
    <text evidence="2">The sequence shown here is derived from an EMBL/GenBank/DDBJ whole genome shotgun (WGS) entry which is preliminary data.</text>
</comment>
<dbReference type="HOGENOM" id="CLU_1445072_0_0_0"/>
<dbReference type="PANTHER" id="PTHR35813">
    <property type="entry name" value="INNER MEMBRANE PROTEIN YBAN"/>
    <property type="match status" value="1"/>
</dbReference>
<name>A3ZLE4_9BACT</name>
<evidence type="ECO:0000313" key="2">
    <source>
        <dbReference type="EMBL" id="EAQ82577.1"/>
    </source>
</evidence>